<feature type="signal peptide" evidence="1">
    <location>
        <begin position="1"/>
        <end position="21"/>
    </location>
</feature>
<organism evidence="2 3">
    <name type="scientific">Rhizoclosmatium globosum</name>
    <dbReference type="NCBI Taxonomy" id="329046"/>
    <lineage>
        <taxon>Eukaryota</taxon>
        <taxon>Fungi</taxon>
        <taxon>Fungi incertae sedis</taxon>
        <taxon>Chytridiomycota</taxon>
        <taxon>Chytridiomycota incertae sedis</taxon>
        <taxon>Chytridiomycetes</taxon>
        <taxon>Chytridiales</taxon>
        <taxon>Chytriomycetaceae</taxon>
        <taxon>Rhizoclosmatium</taxon>
    </lineage>
</organism>
<feature type="chain" id="PRO_5012146772" evidence="1">
    <location>
        <begin position="22"/>
        <end position="205"/>
    </location>
</feature>
<keyword evidence="1" id="KW-0732">Signal</keyword>
<evidence type="ECO:0000313" key="3">
    <source>
        <dbReference type="Proteomes" id="UP000193642"/>
    </source>
</evidence>
<dbReference type="EMBL" id="MCGO01000009">
    <property type="protein sequence ID" value="ORY49400.1"/>
    <property type="molecule type" value="Genomic_DNA"/>
</dbReference>
<reference evidence="2 3" key="1">
    <citation type="submission" date="2016-07" db="EMBL/GenBank/DDBJ databases">
        <title>Pervasive Adenine N6-methylation of Active Genes in Fungi.</title>
        <authorList>
            <consortium name="DOE Joint Genome Institute"/>
            <person name="Mondo S.J."/>
            <person name="Dannebaum R.O."/>
            <person name="Kuo R.C."/>
            <person name="Labutti K."/>
            <person name="Haridas S."/>
            <person name="Kuo A."/>
            <person name="Salamov A."/>
            <person name="Ahrendt S.R."/>
            <person name="Lipzen A."/>
            <person name="Sullivan W."/>
            <person name="Andreopoulos W.B."/>
            <person name="Clum A."/>
            <person name="Lindquist E."/>
            <person name="Daum C."/>
            <person name="Ramamoorthy G.K."/>
            <person name="Gryganskyi A."/>
            <person name="Culley D."/>
            <person name="Magnuson J.K."/>
            <person name="James T.Y."/>
            <person name="O'Malley M.A."/>
            <person name="Stajich J.E."/>
            <person name="Spatafora J.W."/>
            <person name="Visel A."/>
            <person name="Grigoriev I.V."/>
        </authorList>
    </citation>
    <scope>NUCLEOTIDE SEQUENCE [LARGE SCALE GENOMIC DNA]</scope>
    <source>
        <strain evidence="2 3">JEL800</strain>
    </source>
</reference>
<evidence type="ECO:0000313" key="2">
    <source>
        <dbReference type="EMBL" id="ORY49400.1"/>
    </source>
</evidence>
<protein>
    <submittedName>
        <fullName evidence="2">Uncharacterized protein</fullName>
    </submittedName>
</protein>
<dbReference type="AlphaFoldDB" id="A0A1Y2CQU0"/>
<gene>
    <name evidence="2" type="ORF">BCR33DRAFT_713735</name>
</gene>
<keyword evidence="3" id="KW-1185">Reference proteome</keyword>
<dbReference type="OrthoDB" id="3176531at2759"/>
<accession>A0A1Y2CQU0</accession>
<sequence>MAMAGLAVIVILLLGFNSTLLLSSSGAHTGNHGFDRLIKERPEVDRFDVPVLKKPINVPVNGSLRAGVDNVGCPTWTAYDPRLLLELDSVSSSSFVTCEEMEHTKNFTVKLCKYKYHCGTGFFEVERTNKEYCASEMSKPLSTNEALEQYYRTSLGPDSFYLFFDGPQREVPTVWAHKGDCRYTLPFRLINPGMCHMATSRFLIF</sequence>
<evidence type="ECO:0000256" key="1">
    <source>
        <dbReference type="SAM" id="SignalP"/>
    </source>
</evidence>
<name>A0A1Y2CQU0_9FUNG</name>
<dbReference type="Proteomes" id="UP000193642">
    <property type="component" value="Unassembled WGS sequence"/>
</dbReference>
<comment type="caution">
    <text evidence="2">The sequence shown here is derived from an EMBL/GenBank/DDBJ whole genome shotgun (WGS) entry which is preliminary data.</text>
</comment>
<proteinExistence type="predicted"/>